<protein>
    <submittedName>
        <fullName evidence="4">DUF3560 domain-containing protein</fullName>
    </submittedName>
</protein>
<evidence type="ECO:0000256" key="1">
    <source>
        <dbReference type="SAM" id="Coils"/>
    </source>
</evidence>
<dbReference type="EMBL" id="CP109135">
    <property type="protein sequence ID" value="WSD21311.1"/>
    <property type="molecule type" value="Genomic_DNA"/>
</dbReference>
<dbReference type="EMBL" id="CP109135">
    <property type="protein sequence ID" value="WSD11738.1"/>
    <property type="molecule type" value="Genomic_DNA"/>
</dbReference>
<feature type="region of interest" description="Disordered" evidence="2">
    <location>
        <begin position="1"/>
        <end position="24"/>
    </location>
</feature>
<feature type="coiled-coil region" evidence="1">
    <location>
        <begin position="252"/>
        <end position="314"/>
    </location>
</feature>
<evidence type="ECO:0000313" key="4">
    <source>
        <dbReference type="EMBL" id="WSD21311.1"/>
    </source>
</evidence>
<keyword evidence="1" id="KW-0175">Coiled coil</keyword>
<name>A0ABZ1HUS2_STRPH</name>
<sequence>MTDATGTPECRQHGPMTLHTGDQSPAQRFTGTWYSCTDPTCWSVVLHPSAELVAHLDAQGSPAKASLTITHTRAEGTLLSGSVKGDGAFELLRPFRFRSSPSIGIYLRGSRDRRADLYLIRQAAEALREAGHQVTVEIDETQRRAFAEAESDRADRAGGRAERFGARAERLQTSSDAKWERGRAITRGYAGEPVKVDHYSANRHMRDLERAHRLFGQSAEEQAEADRCADRAATAEHYEQHRRNPGVTLRRLERLQADRRRVERQQARTVQDAEAGKLTVEALVAALIRLDADHADLCDEIGDWEEVIAQAEAEGVKLWGPGDFQPGDFVRSGSRLLEVLRVNKKTVTVPGGPEAGPIVSKANRQYSWNGKLPYDKVTGRVSAEEMRALLAQAEEKAQQGGTAAVSEQDERDA</sequence>
<proteinExistence type="predicted"/>
<dbReference type="Pfam" id="PF12083">
    <property type="entry name" value="DUF3560"/>
    <property type="match status" value="1"/>
</dbReference>
<gene>
    <name evidence="3" type="ORF">OHB35_00055</name>
    <name evidence="4" type="ORF">OHB35_53280</name>
</gene>
<keyword evidence="5" id="KW-1185">Reference proteome</keyword>
<evidence type="ECO:0000256" key="2">
    <source>
        <dbReference type="SAM" id="MobiDB-lite"/>
    </source>
</evidence>
<feature type="region of interest" description="Disordered" evidence="2">
    <location>
        <begin position="392"/>
        <end position="413"/>
    </location>
</feature>
<evidence type="ECO:0000313" key="3">
    <source>
        <dbReference type="EMBL" id="WSD11738.1"/>
    </source>
</evidence>
<accession>A0ABZ1HUS2</accession>
<dbReference type="RefSeq" id="WP_326757323.1">
    <property type="nucleotide sequence ID" value="NZ_CP109135.1"/>
</dbReference>
<reference evidence="4 5" key="1">
    <citation type="submission" date="2022-10" db="EMBL/GenBank/DDBJ databases">
        <title>The complete genomes of actinobacterial strains from the NBC collection.</title>
        <authorList>
            <person name="Joergensen T.S."/>
            <person name="Alvarez Arevalo M."/>
            <person name="Sterndorff E.B."/>
            <person name="Faurdal D."/>
            <person name="Vuksanovic O."/>
            <person name="Mourched A.-S."/>
            <person name="Charusanti P."/>
            <person name="Shaw S."/>
            <person name="Blin K."/>
            <person name="Weber T."/>
        </authorList>
    </citation>
    <scope>NUCLEOTIDE SEQUENCE [LARGE SCALE GENOMIC DNA]</scope>
    <source>
        <strain evidence="4 5">NBC 01752</strain>
    </source>
</reference>
<dbReference type="InterPro" id="IPR021944">
    <property type="entry name" value="DUF3560"/>
</dbReference>
<organism evidence="4 5">
    <name type="scientific">Streptomyces phaeochromogenes</name>
    <dbReference type="NCBI Taxonomy" id="1923"/>
    <lineage>
        <taxon>Bacteria</taxon>
        <taxon>Bacillati</taxon>
        <taxon>Actinomycetota</taxon>
        <taxon>Actinomycetes</taxon>
        <taxon>Kitasatosporales</taxon>
        <taxon>Streptomycetaceae</taxon>
        <taxon>Streptomyces</taxon>
        <taxon>Streptomyces phaeochromogenes group</taxon>
    </lineage>
</organism>
<dbReference type="Proteomes" id="UP001340816">
    <property type="component" value="Chromosome"/>
</dbReference>
<evidence type="ECO:0000313" key="5">
    <source>
        <dbReference type="Proteomes" id="UP001340816"/>
    </source>
</evidence>